<dbReference type="SUPFAM" id="SSF53448">
    <property type="entry name" value="Nucleotide-diphospho-sugar transferases"/>
    <property type="match status" value="1"/>
</dbReference>
<dbReference type="CDD" id="cd04186">
    <property type="entry name" value="GT_2_like_c"/>
    <property type="match status" value="1"/>
</dbReference>
<dbReference type="Pfam" id="PF00535">
    <property type="entry name" value="Glycos_transf_2"/>
    <property type="match status" value="1"/>
</dbReference>
<accession>A0A1F8FMC5</accession>
<keyword evidence="3" id="KW-0808">Transferase</keyword>
<dbReference type="GO" id="GO:0016757">
    <property type="term" value="F:glycosyltransferase activity"/>
    <property type="evidence" value="ECO:0007669"/>
    <property type="project" value="UniProtKB-KW"/>
</dbReference>
<dbReference type="AlphaFoldDB" id="A0A1F8FMC5"/>
<dbReference type="PANTHER" id="PTHR43179">
    <property type="entry name" value="RHAMNOSYLTRANSFERASE WBBL"/>
    <property type="match status" value="1"/>
</dbReference>
<evidence type="ECO:0000256" key="1">
    <source>
        <dbReference type="ARBA" id="ARBA00006739"/>
    </source>
</evidence>
<proteinExistence type="inferred from homology"/>
<reference evidence="5 6" key="1">
    <citation type="journal article" date="2016" name="Nat. Commun.">
        <title>Thousands of microbial genomes shed light on interconnected biogeochemical processes in an aquifer system.</title>
        <authorList>
            <person name="Anantharaman K."/>
            <person name="Brown C.T."/>
            <person name="Hug L.A."/>
            <person name="Sharon I."/>
            <person name="Castelle C.J."/>
            <person name="Probst A.J."/>
            <person name="Thomas B.C."/>
            <person name="Singh A."/>
            <person name="Wilkins M.J."/>
            <person name="Karaoz U."/>
            <person name="Brodie E.L."/>
            <person name="Williams K.H."/>
            <person name="Hubbard S.S."/>
            <person name="Banfield J.F."/>
        </authorList>
    </citation>
    <scope>NUCLEOTIDE SEQUENCE [LARGE SCALE GENOMIC DNA]</scope>
</reference>
<dbReference type="PANTHER" id="PTHR43179:SF12">
    <property type="entry name" value="GALACTOFURANOSYLTRANSFERASE GLFT2"/>
    <property type="match status" value="1"/>
</dbReference>
<comment type="caution">
    <text evidence="5">The sequence shown here is derived from an EMBL/GenBank/DDBJ whole genome shotgun (WGS) entry which is preliminary data.</text>
</comment>
<evidence type="ECO:0000313" key="6">
    <source>
        <dbReference type="Proteomes" id="UP000176581"/>
    </source>
</evidence>
<keyword evidence="2" id="KW-0328">Glycosyltransferase</keyword>
<name>A0A1F8FMC5_9BACT</name>
<gene>
    <name evidence="5" type="ORF">A3J47_02320</name>
</gene>
<dbReference type="EMBL" id="MGJV01000037">
    <property type="protein sequence ID" value="OGN13688.1"/>
    <property type="molecule type" value="Genomic_DNA"/>
</dbReference>
<dbReference type="Proteomes" id="UP000176581">
    <property type="component" value="Unassembled WGS sequence"/>
</dbReference>
<dbReference type="InterPro" id="IPR029044">
    <property type="entry name" value="Nucleotide-diphossugar_trans"/>
</dbReference>
<sequence length="331" mass="37154">MKISIVTLNYNGSKETLELLKTLKDQTHSASSGQADKDFEIIIIDNASEEADFTNLQTGIDQLIHSFPLTTSQVVYPQVKVIKNTDNLGFSGGNNVGIRVALGWNNDSDPVKSPQRGDNGASWVVLLNNDTWVENDFIERLRTVLKVKKSIVAVPLIEGDRTAYYGQIQWLKPTLIHITTSQVVYPQVYAIGGAMAIRKDVFEKIGLLDENYFLYFEDADFSVRARKAGFDISIANPPASRLSVHHHTSSSTKKLGSPLLLRYHYRNALYFNLKNGPWYIKLLVWQWSLIIVSKQLGKLVIGKNMEESKAILSGVIDFYKGKMGKIENLES</sequence>
<evidence type="ECO:0000313" key="5">
    <source>
        <dbReference type="EMBL" id="OGN13688.1"/>
    </source>
</evidence>
<dbReference type="InterPro" id="IPR001173">
    <property type="entry name" value="Glyco_trans_2-like"/>
</dbReference>
<comment type="similarity">
    <text evidence="1">Belongs to the glycosyltransferase 2 family.</text>
</comment>
<evidence type="ECO:0000259" key="4">
    <source>
        <dbReference type="Pfam" id="PF00535"/>
    </source>
</evidence>
<dbReference type="Gene3D" id="3.90.550.10">
    <property type="entry name" value="Spore Coat Polysaccharide Biosynthesis Protein SpsA, Chain A"/>
    <property type="match status" value="1"/>
</dbReference>
<evidence type="ECO:0000256" key="3">
    <source>
        <dbReference type="ARBA" id="ARBA00022679"/>
    </source>
</evidence>
<evidence type="ECO:0000256" key="2">
    <source>
        <dbReference type="ARBA" id="ARBA00022676"/>
    </source>
</evidence>
<organism evidence="5 6">
    <name type="scientific">Candidatus Yanofskybacteria bacterium RIFCSPHIGHO2_02_FULL_43_22</name>
    <dbReference type="NCBI Taxonomy" id="1802681"/>
    <lineage>
        <taxon>Bacteria</taxon>
        <taxon>Candidatus Yanofskyibacteriota</taxon>
    </lineage>
</organism>
<feature type="domain" description="Glycosyltransferase 2-like" evidence="4">
    <location>
        <begin position="4"/>
        <end position="206"/>
    </location>
</feature>
<protein>
    <recommendedName>
        <fullName evidence="4">Glycosyltransferase 2-like domain-containing protein</fullName>
    </recommendedName>
</protein>